<reference evidence="1" key="2">
    <citation type="submission" date="2022-01" db="EMBL/GenBank/DDBJ databases">
        <authorList>
            <person name="Yamashiro T."/>
            <person name="Shiraishi A."/>
            <person name="Satake H."/>
            <person name="Nakayama K."/>
        </authorList>
    </citation>
    <scope>NUCLEOTIDE SEQUENCE</scope>
</reference>
<keyword evidence="2" id="KW-1185">Reference proteome</keyword>
<name>A0ABQ5IIV1_9ASTR</name>
<organism evidence="1 2">
    <name type="scientific">Tanacetum coccineum</name>
    <dbReference type="NCBI Taxonomy" id="301880"/>
    <lineage>
        <taxon>Eukaryota</taxon>
        <taxon>Viridiplantae</taxon>
        <taxon>Streptophyta</taxon>
        <taxon>Embryophyta</taxon>
        <taxon>Tracheophyta</taxon>
        <taxon>Spermatophyta</taxon>
        <taxon>Magnoliopsida</taxon>
        <taxon>eudicotyledons</taxon>
        <taxon>Gunneridae</taxon>
        <taxon>Pentapetalae</taxon>
        <taxon>asterids</taxon>
        <taxon>campanulids</taxon>
        <taxon>Asterales</taxon>
        <taxon>Asteraceae</taxon>
        <taxon>Asteroideae</taxon>
        <taxon>Anthemideae</taxon>
        <taxon>Anthemidinae</taxon>
        <taxon>Tanacetum</taxon>
    </lineage>
</organism>
<evidence type="ECO:0000313" key="2">
    <source>
        <dbReference type="Proteomes" id="UP001151760"/>
    </source>
</evidence>
<evidence type="ECO:0000313" key="1">
    <source>
        <dbReference type="EMBL" id="GJU00068.1"/>
    </source>
</evidence>
<reference evidence="1" key="1">
    <citation type="journal article" date="2022" name="Int. J. Mol. Sci.">
        <title>Draft Genome of Tanacetum Coccineum: Genomic Comparison of Closely Related Tanacetum-Family Plants.</title>
        <authorList>
            <person name="Yamashiro T."/>
            <person name="Shiraishi A."/>
            <person name="Nakayama K."/>
            <person name="Satake H."/>
        </authorList>
    </citation>
    <scope>NUCLEOTIDE SEQUENCE</scope>
</reference>
<gene>
    <name evidence="1" type="ORF">Tco_1110406</name>
</gene>
<proteinExistence type="predicted"/>
<dbReference type="Proteomes" id="UP001151760">
    <property type="component" value="Unassembled WGS sequence"/>
</dbReference>
<comment type="caution">
    <text evidence="1">The sequence shown here is derived from an EMBL/GenBank/DDBJ whole genome shotgun (WGS) entry which is preliminary data.</text>
</comment>
<protein>
    <submittedName>
        <fullName evidence="1">Uncharacterized protein</fullName>
    </submittedName>
</protein>
<dbReference type="EMBL" id="BQNB010020827">
    <property type="protein sequence ID" value="GJU00068.1"/>
    <property type="molecule type" value="Genomic_DNA"/>
</dbReference>
<accession>A0ABQ5IIV1</accession>
<sequence>MDHVQNPLSLEDDEVKSVSELEQKLETEANNDLLVNDDSESQIINSESVEFDSKLKTVKEVVEIIDDMQN</sequence>